<feature type="transmembrane region" description="Helical" evidence="5">
    <location>
        <begin position="290"/>
        <end position="309"/>
    </location>
</feature>
<feature type="transmembrane region" description="Helical" evidence="5">
    <location>
        <begin position="151"/>
        <end position="171"/>
    </location>
</feature>
<proteinExistence type="predicted"/>
<dbReference type="PANTHER" id="PTHR37422:SF13">
    <property type="entry name" value="LIPOPOLYSACCHARIDE BIOSYNTHESIS PROTEIN PA4999-RELATED"/>
    <property type="match status" value="1"/>
</dbReference>
<reference evidence="7 8" key="1">
    <citation type="submission" date="2023-10" db="EMBL/GenBank/DDBJ databases">
        <title>Complete genome sequence of a Sphingomonadaceae bacterium.</title>
        <authorList>
            <person name="Yan C."/>
        </authorList>
    </citation>
    <scope>NUCLEOTIDE SEQUENCE [LARGE SCALE GENOMIC DNA]</scope>
    <source>
        <strain evidence="7 8">SCSIO 66989</strain>
    </source>
</reference>
<feature type="transmembrane region" description="Helical" evidence="5">
    <location>
        <begin position="67"/>
        <end position="87"/>
    </location>
</feature>
<dbReference type="GO" id="GO:0016874">
    <property type="term" value="F:ligase activity"/>
    <property type="evidence" value="ECO:0007669"/>
    <property type="project" value="UniProtKB-KW"/>
</dbReference>
<evidence type="ECO:0000256" key="2">
    <source>
        <dbReference type="ARBA" id="ARBA00022692"/>
    </source>
</evidence>
<feature type="transmembrane region" description="Helical" evidence="5">
    <location>
        <begin position="12"/>
        <end position="31"/>
    </location>
</feature>
<accession>A0AA97HZK4</accession>
<evidence type="ECO:0000256" key="3">
    <source>
        <dbReference type="ARBA" id="ARBA00022989"/>
    </source>
</evidence>
<keyword evidence="4 5" id="KW-0472">Membrane</keyword>
<protein>
    <submittedName>
        <fullName evidence="7">O-antigen ligase family protein</fullName>
    </submittedName>
</protein>
<feature type="transmembrane region" description="Helical" evidence="5">
    <location>
        <begin position="37"/>
        <end position="55"/>
    </location>
</feature>
<keyword evidence="3 5" id="KW-1133">Transmembrane helix</keyword>
<sequence>MSHLEELSVNANARTWCILGLFALLVAFLGGASRSDAMQIALLRPLSALFMLTYLVQENRQENRKALPIGVFLGLAAILMAIQLVPLPPSVWHALPLGESIDQIDIVLGLEGVWRPITMAPSRTLNSLLSICVPIVAYALVYFNNLKRDDALFLIAGLVTVDSLLGLGQVLSGRNSPLYLYEITNRGAPVGIFANENHSTVFSVLGLLVFTRLGLSRFSGKNRAFFIAWFVIGFGLTLLAVLISGSRAGLALAGFSLLVSLIMFFLARIEKTPLNASSNRLLLWLSRADIVLLALIVSVAVMILLFFQLERTPAFADLSNHDPFANIRWQIGPILQNMVSDFWLTGSGIGSFEKVYHFYEPSNLLLPRYVNQAHNDWAQLFIEGGLPAAALILAILYWVIARIITLFRESSNAMMKLVFWTAILIVICSASIVDYPLRTPSFQVVTIWLLYALAVEPRPARNGKARARMRMPKSP</sequence>
<dbReference type="EMBL" id="CP136594">
    <property type="protein sequence ID" value="WOE74809.1"/>
    <property type="molecule type" value="Genomic_DNA"/>
</dbReference>
<evidence type="ECO:0000313" key="8">
    <source>
        <dbReference type="Proteomes" id="UP001302429"/>
    </source>
</evidence>
<keyword evidence="8" id="KW-1185">Reference proteome</keyword>
<dbReference type="GO" id="GO:0016020">
    <property type="term" value="C:membrane"/>
    <property type="evidence" value="ECO:0007669"/>
    <property type="project" value="UniProtKB-SubCell"/>
</dbReference>
<evidence type="ECO:0000313" key="7">
    <source>
        <dbReference type="EMBL" id="WOE74809.1"/>
    </source>
</evidence>
<feature type="transmembrane region" description="Helical" evidence="5">
    <location>
        <begin position="198"/>
        <end position="215"/>
    </location>
</feature>
<evidence type="ECO:0000256" key="1">
    <source>
        <dbReference type="ARBA" id="ARBA00004141"/>
    </source>
</evidence>
<dbReference type="InterPro" id="IPR007016">
    <property type="entry name" value="O-antigen_ligase-rel_domated"/>
</dbReference>
<evidence type="ECO:0000259" key="6">
    <source>
        <dbReference type="Pfam" id="PF04932"/>
    </source>
</evidence>
<feature type="transmembrane region" description="Helical" evidence="5">
    <location>
        <begin position="249"/>
        <end position="269"/>
    </location>
</feature>
<keyword evidence="7" id="KW-0436">Ligase</keyword>
<evidence type="ECO:0000256" key="4">
    <source>
        <dbReference type="ARBA" id="ARBA00023136"/>
    </source>
</evidence>
<feature type="transmembrane region" description="Helical" evidence="5">
    <location>
        <begin position="417"/>
        <end position="435"/>
    </location>
</feature>
<feature type="domain" description="O-antigen ligase-related" evidence="6">
    <location>
        <begin position="233"/>
        <end position="393"/>
    </location>
</feature>
<dbReference type="PANTHER" id="PTHR37422">
    <property type="entry name" value="TEICHURONIC ACID BIOSYNTHESIS PROTEIN TUAE"/>
    <property type="match status" value="1"/>
</dbReference>
<evidence type="ECO:0000256" key="5">
    <source>
        <dbReference type="SAM" id="Phobius"/>
    </source>
</evidence>
<keyword evidence="2 5" id="KW-0812">Transmembrane</keyword>
<dbReference type="AlphaFoldDB" id="A0AA97HZK4"/>
<feature type="transmembrane region" description="Helical" evidence="5">
    <location>
        <begin position="124"/>
        <end position="144"/>
    </location>
</feature>
<feature type="transmembrane region" description="Helical" evidence="5">
    <location>
        <begin position="441"/>
        <end position="460"/>
    </location>
</feature>
<dbReference type="RefSeq" id="WP_317081163.1">
    <property type="nucleotide sequence ID" value="NZ_CP136594.1"/>
</dbReference>
<name>A0AA97HZK4_9SPHN</name>
<comment type="subcellular location">
    <subcellularLocation>
        <location evidence="1">Membrane</location>
        <topology evidence="1">Multi-pass membrane protein</topology>
    </subcellularLocation>
</comment>
<feature type="transmembrane region" description="Helical" evidence="5">
    <location>
        <begin position="224"/>
        <end position="243"/>
    </location>
</feature>
<dbReference type="Pfam" id="PF04932">
    <property type="entry name" value="Wzy_C"/>
    <property type="match status" value="1"/>
</dbReference>
<gene>
    <name evidence="7" type="ORF">RB602_13325</name>
</gene>
<dbReference type="InterPro" id="IPR051533">
    <property type="entry name" value="WaaL-like"/>
</dbReference>
<organism evidence="7 8">
    <name type="scientific">Alterisphingorhabdus coralli</name>
    <dbReference type="NCBI Taxonomy" id="3071408"/>
    <lineage>
        <taxon>Bacteria</taxon>
        <taxon>Pseudomonadati</taxon>
        <taxon>Pseudomonadota</taxon>
        <taxon>Alphaproteobacteria</taxon>
        <taxon>Sphingomonadales</taxon>
        <taxon>Sphingomonadaceae</taxon>
        <taxon>Alterisphingorhabdus (ex Yan et al. 2024)</taxon>
    </lineage>
</organism>
<dbReference type="KEGG" id="acoa:RB602_13325"/>
<dbReference type="Proteomes" id="UP001302429">
    <property type="component" value="Chromosome"/>
</dbReference>
<feature type="transmembrane region" description="Helical" evidence="5">
    <location>
        <begin position="385"/>
        <end position="405"/>
    </location>
</feature>